<feature type="signal peptide" evidence="1">
    <location>
        <begin position="1"/>
        <end position="20"/>
    </location>
</feature>
<comment type="caution">
    <text evidence="4">The sequence shown here is derived from an EMBL/GenBank/DDBJ whole genome shotgun (WGS) entry which is preliminary data.</text>
</comment>
<dbReference type="InterPro" id="IPR023631">
    <property type="entry name" value="Amidase_dom"/>
</dbReference>
<dbReference type="InterPro" id="IPR058329">
    <property type="entry name" value="Arp1_N"/>
</dbReference>
<dbReference type="OrthoDB" id="5423360at2759"/>
<dbReference type="PANTHER" id="PTHR46310:SF7">
    <property type="entry name" value="AMIDASE 1"/>
    <property type="match status" value="1"/>
</dbReference>
<dbReference type="EMBL" id="NKUJ01000109">
    <property type="protein sequence ID" value="RMJ13419.1"/>
    <property type="molecule type" value="Genomic_DNA"/>
</dbReference>
<protein>
    <submittedName>
        <fullName evidence="4">Uncharacterized protein</fullName>
    </submittedName>
</protein>
<keyword evidence="5" id="KW-1185">Reference proteome</keyword>
<keyword evidence="1" id="KW-0732">Signal</keyword>
<reference evidence="4 5" key="1">
    <citation type="submission" date="2017-06" db="EMBL/GenBank/DDBJ databases">
        <title>Comparative genomic analysis of Ambrosia Fusariam Clade fungi.</title>
        <authorList>
            <person name="Stajich J.E."/>
            <person name="Carrillo J."/>
            <person name="Kijimoto T."/>
            <person name="Eskalen A."/>
            <person name="O'Donnell K."/>
            <person name="Kasson M."/>
        </authorList>
    </citation>
    <scope>NUCLEOTIDE SEQUENCE [LARGE SCALE GENOMIC DNA]</scope>
    <source>
        <strain evidence="4">UCR3666</strain>
    </source>
</reference>
<name>A0A3M2S7A9_9HYPO</name>
<dbReference type="Gene3D" id="3.90.1300.10">
    <property type="entry name" value="Amidase signature (AS) domain"/>
    <property type="match status" value="1"/>
</dbReference>
<accession>A0A3M2S7A9</accession>
<sequence>MNHWWYMVAAALLRPFLVTAYSLSTTGTTLQLNDISYYVPPHAVGKVPSTVFEVDDNIGLLPITVLSTDKQSLALDDVNKMTATFSKTDDVYQPDFAQGFYVQGRSADNERPEVTALGNSTAFWVSRARDSNPLPDGPYFISPTGRIYQAYRLYADVQDAFSESSILNQDGSYSVLPASLPGQSLAVAVPSRLYFTKTTGKPLAGVRLGVKDIFDVQGLTTSNGNRAWYHLYPAANKTAPAVQNLLDAGAVIVGKMKTSQFANGESATADWVDYHAPFNPRGDGYQDPSSSSAGPAAGEAAYPWLDIALGSDTGGSIRSPSQIQGIYGNRPSHGLVSLDNTMPLSPQFDTAGLFARDPTLWKTAAQALYGTNISFNDSYPSNILTIGFPTQAESELDIILTRFLANLTDFLSAKASPFDLHGHWNSTNPDAPSVFALLNNTYEIVSAKEQARLVRDPFFRDYGAAHDGRRPHVNPAPLNRWALGDNSTSTVDEGIATKTRFMEWFKTKVLAHDAKSCSNNLLVYVPRTLEPVYRDTYKAGPQVPKAFSTSRISVMSETPDMVVPIGQVAYYSSITSHTEYLPVTVDLMAAKGCDGMLFSLVQDLYEAGVLGISQTGTSHVTGEEGLV</sequence>
<dbReference type="Pfam" id="PF01425">
    <property type="entry name" value="Amidase"/>
    <property type="match status" value="1"/>
</dbReference>
<feature type="chain" id="PRO_5018125240" evidence="1">
    <location>
        <begin position="21"/>
        <end position="627"/>
    </location>
</feature>
<proteinExistence type="predicted"/>
<dbReference type="STRING" id="2010991.A0A3M2S7A9"/>
<evidence type="ECO:0000313" key="4">
    <source>
        <dbReference type="EMBL" id="RMJ13419.1"/>
    </source>
</evidence>
<dbReference type="AlphaFoldDB" id="A0A3M2S7A9"/>
<gene>
    <name evidence="4" type="ORF">CDV36_006925</name>
</gene>
<dbReference type="Proteomes" id="UP000277212">
    <property type="component" value="Unassembled WGS sequence"/>
</dbReference>
<dbReference type="InterPro" id="IPR036928">
    <property type="entry name" value="AS_sf"/>
</dbReference>
<feature type="domain" description="Scytalone dehydratase-like protein Arp1 N-terminal" evidence="3">
    <location>
        <begin position="53"/>
        <end position="154"/>
    </location>
</feature>
<evidence type="ECO:0000256" key="1">
    <source>
        <dbReference type="SAM" id="SignalP"/>
    </source>
</evidence>
<organism evidence="4 5">
    <name type="scientific">Fusarium kuroshium</name>
    <dbReference type="NCBI Taxonomy" id="2010991"/>
    <lineage>
        <taxon>Eukaryota</taxon>
        <taxon>Fungi</taxon>
        <taxon>Dikarya</taxon>
        <taxon>Ascomycota</taxon>
        <taxon>Pezizomycotina</taxon>
        <taxon>Sordariomycetes</taxon>
        <taxon>Hypocreomycetidae</taxon>
        <taxon>Hypocreales</taxon>
        <taxon>Nectriaceae</taxon>
        <taxon>Fusarium</taxon>
        <taxon>Fusarium solani species complex</taxon>
    </lineage>
</organism>
<evidence type="ECO:0000313" key="5">
    <source>
        <dbReference type="Proteomes" id="UP000277212"/>
    </source>
</evidence>
<dbReference type="Pfam" id="PF26053">
    <property type="entry name" value="DUF8016"/>
    <property type="match status" value="1"/>
</dbReference>
<dbReference type="SUPFAM" id="SSF75304">
    <property type="entry name" value="Amidase signature (AS) enzymes"/>
    <property type="match status" value="1"/>
</dbReference>
<evidence type="ECO:0000259" key="3">
    <source>
        <dbReference type="Pfam" id="PF26053"/>
    </source>
</evidence>
<evidence type="ECO:0000259" key="2">
    <source>
        <dbReference type="Pfam" id="PF01425"/>
    </source>
</evidence>
<feature type="domain" description="Amidase" evidence="2">
    <location>
        <begin position="194"/>
        <end position="357"/>
    </location>
</feature>
<dbReference type="PANTHER" id="PTHR46310">
    <property type="entry name" value="AMIDASE 1"/>
    <property type="match status" value="1"/>
</dbReference>